<accession>A0AAV2S7I2</accession>
<sequence>MTSEVLLDQIASNFANLSRLVHVNTVNCQKSSDYILPTAVLYETQGLQLALKEVLEGPLKGHSITLVMEQEVEAFVPPDSLLKNIKVPLKLLTIQRNQSNLELQILDLKQDVLVLLTYTGTNILPLQSLSTVWTPSATIVVKVSRPCEISDLFESPLLAQCSQMLLMCQDSRGNVPLSTWKPFIGEMQQLGIWDAQRFSSSDDLFPDRFSTFAGSTLHVSSDQNDMPLLVRNEDGVGGVSNNIMDALGSWLNFTYTLTVVSSDEEWGSLENGSWNGMLGDIYRGEKDLAINYFTITAERAQDFDFSVPYYNEGFGFVGLIPAPLPPWMSLLFPFSPMLWMSLAVIIAVACVCLHILQLQGDGHGSISQSIITVSQSLFNQGLNKLPTILHLRIFFIFWWLCALVLVVSYTSNLIAVLTIPAATKKIHTPEELAKADLRLCMLDYGEFVPEALKSSSDITFRTLGNKMDMVPFLLDLDFVGEEGCVELVVAGTHAHIETYSYLQLLYINLGFGDRVYTYKSQIYEGNLAFFFRKNTPWKYKLDIGIQRLVEGGLVQKWYTDIMDSYRKGIVKKDENNVQALKIDHVQGLFMLVAVIYLICLLVFFFENLISRYRKSAEKKSMKEMQ</sequence>
<dbReference type="Gene3D" id="3.40.190.10">
    <property type="entry name" value="Periplasmic binding protein-like II"/>
    <property type="match status" value="1"/>
</dbReference>
<dbReference type="Proteomes" id="UP001497623">
    <property type="component" value="Unassembled WGS sequence"/>
</dbReference>
<evidence type="ECO:0000256" key="10">
    <source>
        <dbReference type="ARBA" id="ARBA00023180"/>
    </source>
</evidence>
<evidence type="ECO:0000256" key="9">
    <source>
        <dbReference type="ARBA" id="ARBA00023170"/>
    </source>
</evidence>
<feature type="transmembrane region" description="Helical" evidence="13">
    <location>
        <begin position="588"/>
        <end position="609"/>
    </location>
</feature>
<dbReference type="SMART" id="SM00918">
    <property type="entry name" value="Lig_chan-Glu_bd"/>
    <property type="match status" value="1"/>
</dbReference>
<evidence type="ECO:0000256" key="7">
    <source>
        <dbReference type="ARBA" id="ARBA00023065"/>
    </source>
</evidence>
<comment type="similarity">
    <text evidence="2">Belongs to the glutamate-gated ion channel (TC 1.A.10.1) family.</text>
</comment>
<dbReference type="InterPro" id="IPR001320">
    <property type="entry name" value="Iontro_rcpt_C"/>
</dbReference>
<dbReference type="GO" id="GO:0005886">
    <property type="term" value="C:plasma membrane"/>
    <property type="evidence" value="ECO:0007669"/>
    <property type="project" value="UniProtKB-SubCell"/>
</dbReference>
<dbReference type="SMART" id="SM00079">
    <property type="entry name" value="PBPe"/>
    <property type="match status" value="1"/>
</dbReference>
<dbReference type="InterPro" id="IPR052192">
    <property type="entry name" value="Insect_Ionotropic_Sensory_Rcpt"/>
</dbReference>
<evidence type="ECO:0000259" key="15">
    <source>
        <dbReference type="SMART" id="SM00918"/>
    </source>
</evidence>
<reference evidence="16 17" key="1">
    <citation type="submission" date="2024-05" db="EMBL/GenBank/DDBJ databases">
        <authorList>
            <person name="Wallberg A."/>
        </authorList>
    </citation>
    <scope>NUCLEOTIDE SEQUENCE [LARGE SCALE GENOMIC DNA]</scope>
</reference>
<keyword evidence="17" id="KW-1185">Reference proteome</keyword>
<evidence type="ECO:0000256" key="3">
    <source>
        <dbReference type="ARBA" id="ARBA00022448"/>
    </source>
</evidence>
<comment type="subcellular location">
    <subcellularLocation>
        <location evidence="1">Cell membrane</location>
        <topology evidence="1">Multi-pass membrane protein</topology>
    </subcellularLocation>
</comment>
<dbReference type="InterPro" id="IPR019594">
    <property type="entry name" value="Glu/Gly-bd"/>
</dbReference>
<feature type="transmembrane region" description="Helical" evidence="13">
    <location>
        <begin position="393"/>
        <end position="419"/>
    </location>
</feature>
<dbReference type="GO" id="GO:0015276">
    <property type="term" value="F:ligand-gated monoatomic ion channel activity"/>
    <property type="evidence" value="ECO:0007669"/>
    <property type="project" value="InterPro"/>
</dbReference>
<feature type="domain" description="Ionotropic glutamate receptor L-glutamate and glycine-binding" evidence="15">
    <location>
        <begin position="227"/>
        <end position="283"/>
    </location>
</feature>
<keyword evidence="4" id="KW-1003">Cell membrane</keyword>
<dbReference type="GO" id="GO:0050906">
    <property type="term" value="P:detection of stimulus involved in sensory perception"/>
    <property type="evidence" value="ECO:0007669"/>
    <property type="project" value="UniProtKB-ARBA"/>
</dbReference>
<dbReference type="PANTHER" id="PTHR42643">
    <property type="entry name" value="IONOTROPIC RECEPTOR 20A-RELATED"/>
    <property type="match status" value="1"/>
</dbReference>
<comment type="caution">
    <text evidence="16">The sequence shown here is derived from an EMBL/GenBank/DDBJ whole genome shotgun (WGS) entry which is preliminary data.</text>
</comment>
<dbReference type="Gene3D" id="1.10.287.70">
    <property type="match status" value="1"/>
</dbReference>
<dbReference type="SUPFAM" id="SSF53850">
    <property type="entry name" value="Periplasmic binding protein-like II"/>
    <property type="match status" value="1"/>
</dbReference>
<proteinExistence type="inferred from homology"/>
<keyword evidence="3" id="KW-0813">Transport</keyword>
<evidence type="ECO:0000313" key="17">
    <source>
        <dbReference type="Proteomes" id="UP001497623"/>
    </source>
</evidence>
<gene>
    <name evidence="16" type="ORF">MNOR_LOCUS33222</name>
</gene>
<dbReference type="Pfam" id="PF10613">
    <property type="entry name" value="Lig_chan-Glu_bd"/>
    <property type="match status" value="1"/>
</dbReference>
<protein>
    <submittedName>
        <fullName evidence="16">Uncharacterized protein</fullName>
    </submittedName>
</protein>
<evidence type="ECO:0000313" key="16">
    <source>
        <dbReference type="EMBL" id="CAL4165126.1"/>
    </source>
</evidence>
<dbReference type="PANTHER" id="PTHR42643:SF24">
    <property type="entry name" value="IONOTROPIC RECEPTOR 60A"/>
    <property type="match status" value="1"/>
</dbReference>
<keyword evidence="8 13" id="KW-0472">Membrane</keyword>
<keyword evidence="10" id="KW-0325">Glycoprotein</keyword>
<evidence type="ECO:0000256" key="11">
    <source>
        <dbReference type="ARBA" id="ARBA00023286"/>
    </source>
</evidence>
<evidence type="ECO:0000256" key="2">
    <source>
        <dbReference type="ARBA" id="ARBA00008685"/>
    </source>
</evidence>
<keyword evidence="6 13" id="KW-1133">Transmembrane helix</keyword>
<evidence type="ECO:0000256" key="4">
    <source>
        <dbReference type="ARBA" id="ARBA00022475"/>
    </source>
</evidence>
<evidence type="ECO:0000256" key="6">
    <source>
        <dbReference type="ARBA" id="ARBA00022989"/>
    </source>
</evidence>
<keyword evidence="9" id="KW-0675">Receptor</keyword>
<evidence type="ECO:0000259" key="14">
    <source>
        <dbReference type="SMART" id="SM00079"/>
    </source>
</evidence>
<keyword evidence="12" id="KW-0407">Ion channel</keyword>
<dbReference type="AlphaFoldDB" id="A0AAV2S7I2"/>
<evidence type="ECO:0000256" key="8">
    <source>
        <dbReference type="ARBA" id="ARBA00023136"/>
    </source>
</evidence>
<feature type="non-terminal residue" evidence="16">
    <location>
        <position position="625"/>
    </location>
</feature>
<dbReference type="Pfam" id="PF00060">
    <property type="entry name" value="Lig_chan"/>
    <property type="match status" value="1"/>
</dbReference>
<keyword evidence="5 13" id="KW-0812">Transmembrane</keyword>
<evidence type="ECO:0000256" key="12">
    <source>
        <dbReference type="ARBA" id="ARBA00023303"/>
    </source>
</evidence>
<dbReference type="EMBL" id="CAXKWB010047274">
    <property type="protein sequence ID" value="CAL4165126.1"/>
    <property type="molecule type" value="Genomic_DNA"/>
</dbReference>
<feature type="domain" description="Ionotropic glutamate receptor C-terminal" evidence="14">
    <location>
        <begin position="216"/>
        <end position="560"/>
    </location>
</feature>
<name>A0AAV2S7I2_MEGNR</name>
<keyword evidence="11" id="KW-1071">Ligand-gated ion channel</keyword>
<keyword evidence="7" id="KW-0406">Ion transport</keyword>
<evidence type="ECO:0000256" key="5">
    <source>
        <dbReference type="ARBA" id="ARBA00022692"/>
    </source>
</evidence>
<evidence type="ECO:0000256" key="1">
    <source>
        <dbReference type="ARBA" id="ARBA00004651"/>
    </source>
</evidence>
<feature type="transmembrane region" description="Helical" evidence="13">
    <location>
        <begin position="337"/>
        <end position="356"/>
    </location>
</feature>
<organism evidence="16 17">
    <name type="scientific">Meganyctiphanes norvegica</name>
    <name type="common">Northern krill</name>
    <name type="synonym">Thysanopoda norvegica</name>
    <dbReference type="NCBI Taxonomy" id="48144"/>
    <lineage>
        <taxon>Eukaryota</taxon>
        <taxon>Metazoa</taxon>
        <taxon>Ecdysozoa</taxon>
        <taxon>Arthropoda</taxon>
        <taxon>Crustacea</taxon>
        <taxon>Multicrustacea</taxon>
        <taxon>Malacostraca</taxon>
        <taxon>Eumalacostraca</taxon>
        <taxon>Eucarida</taxon>
        <taxon>Euphausiacea</taxon>
        <taxon>Euphausiidae</taxon>
        <taxon>Meganyctiphanes</taxon>
    </lineage>
</organism>
<evidence type="ECO:0000256" key="13">
    <source>
        <dbReference type="SAM" id="Phobius"/>
    </source>
</evidence>